<dbReference type="InterPro" id="IPR003615">
    <property type="entry name" value="HNH_nuc"/>
</dbReference>
<proteinExistence type="inferred from homology"/>
<protein>
    <recommendedName>
        <fullName evidence="4">Putative HNH nuclease YajD</fullName>
    </recommendedName>
</protein>
<dbReference type="PANTHER" id="PTHR41286:SF1">
    <property type="entry name" value="HNH NUCLEASE YAJD-RELATED"/>
    <property type="match status" value="1"/>
</dbReference>
<comment type="caution">
    <text evidence="6">The sequence shown here is derived from an EMBL/GenBank/DDBJ whole genome shotgun (WGS) entry which is preliminary data.</text>
</comment>
<name>A0A552M460_9CHRO</name>
<dbReference type="Pfam" id="PF01844">
    <property type="entry name" value="HNH"/>
    <property type="match status" value="1"/>
</dbReference>
<evidence type="ECO:0000256" key="3">
    <source>
        <dbReference type="ARBA" id="ARBA00038412"/>
    </source>
</evidence>
<dbReference type="GO" id="GO:0016787">
    <property type="term" value="F:hydrolase activity"/>
    <property type="evidence" value="ECO:0007669"/>
    <property type="project" value="UniProtKB-KW"/>
</dbReference>
<keyword evidence="2" id="KW-0378">Hydrolase</keyword>
<dbReference type="Gene3D" id="1.10.30.50">
    <property type="match status" value="1"/>
</dbReference>
<gene>
    <name evidence="6" type="ORF">EWV88_05135</name>
</gene>
<dbReference type="CDD" id="cd00085">
    <property type="entry name" value="HNHc"/>
    <property type="match status" value="1"/>
</dbReference>
<sequence>MPQRAPTPCRYPGCGAVLDTPGFCPKHRVAVHRDYGRARRSFDTEVGFYQSNEWRRVRAALLRASPLCAACGARGRLVAAKVVDHIQPVKSGGARFDRANLQPLCISCHNRKTARETAGSK</sequence>
<evidence type="ECO:0000256" key="1">
    <source>
        <dbReference type="ARBA" id="ARBA00022722"/>
    </source>
</evidence>
<accession>A0A552M460</accession>
<evidence type="ECO:0000259" key="5">
    <source>
        <dbReference type="SMART" id="SM00507"/>
    </source>
</evidence>
<organism evidence="6 7">
    <name type="scientific">Microcystis wesenbergii Mw_MB_S_20031200_S109D</name>
    <dbReference type="NCBI Taxonomy" id="2486241"/>
    <lineage>
        <taxon>Bacteria</taxon>
        <taxon>Bacillati</taxon>
        <taxon>Cyanobacteriota</taxon>
        <taxon>Cyanophyceae</taxon>
        <taxon>Oscillatoriophycideae</taxon>
        <taxon>Chroococcales</taxon>
        <taxon>Microcystaceae</taxon>
        <taxon>Microcystis</taxon>
    </lineage>
</organism>
<keyword evidence="1" id="KW-0540">Nuclease</keyword>
<dbReference type="InterPro" id="IPR002711">
    <property type="entry name" value="HNH"/>
</dbReference>
<dbReference type="GO" id="GO:0003676">
    <property type="term" value="F:nucleic acid binding"/>
    <property type="evidence" value="ECO:0007669"/>
    <property type="project" value="InterPro"/>
</dbReference>
<evidence type="ECO:0000256" key="2">
    <source>
        <dbReference type="ARBA" id="ARBA00022801"/>
    </source>
</evidence>
<evidence type="ECO:0000313" key="6">
    <source>
        <dbReference type="EMBL" id="TRV27243.1"/>
    </source>
</evidence>
<dbReference type="GO" id="GO:0005829">
    <property type="term" value="C:cytosol"/>
    <property type="evidence" value="ECO:0007669"/>
    <property type="project" value="TreeGrafter"/>
</dbReference>
<comment type="similarity">
    <text evidence="3">Belongs to the HNH nuclease family.</text>
</comment>
<dbReference type="GO" id="GO:0008270">
    <property type="term" value="F:zinc ion binding"/>
    <property type="evidence" value="ECO:0007669"/>
    <property type="project" value="InterPro"/>
</dbReference>
<feature type="domain" description="HNH nuclease" evidence="5">
    <location>
        <begin position="56"/>
        <end position="110"/>
    </location>
</feature>
<dbReference type="EMBL" id="SFAP01000067">
    <property type="protein sequence ID" value="TRV27243.1"/>
    <property type="molecule type" value="Genomic_DNA"/>
</dbReference>
<dbReference type="GO" id="GO:0004519">
    <property type="term" value="F:endonuclease activity"/>
    <property type="evidence" value="ECO:0007669"/>
    <property type="project" value="UniProtKB-KW"/>
</dbReference>
<reference evidence="6 7" key="1">
    <citation type="submission" date="2019-01" db="EMBL/GenBank/DDBJ databases">
        <title>Coherence of Microcystis species and biogeography revealed through population genomics.</title>
        <authorList>
            <person name="Perez-Carrascal O.M."/>
            <person name="Terrat Y."/>
            <person name="Giani A."/>
            <person name="Fortin N."/>
            <person name="Tromas N."/>
            <person name="Shapiro B.J."/>
        </authorList>
    </citation>
    <scope>NUCLEOTIDE SEQUENCE [LARGE SCALE GENOMIC DNA]</scope>
    <source>
        <strain evidence="6">Mw_MB_S_20031200_S109D</strain>
    </source>
</reference>
<keyword evidence="6" id="KW-0255">Endonuclease</keyword>
<dbReference type="Proteomes" id="UP000318616">
    <property type="component" value="Unassembled WGS sequence"/>
</dbReference>
<dbReference type="AlphaFoldDB" id="A0A552M460"/>
<dbReference type="SMART" id="SM00507">
    <property type="entry name" value="HNHc"/>
    <property type="match status" value="1"/>
</dbReference>
<dbReference type="PANTHER" id="PTHR41286">
    <property type="entry name" value="HNH NUCLEASE YAJD-RELATED"/>
    <property type="match status" value="1"/>
</dbReference>
<evidence type="ECO:0000256" key="4">
    <source>
        <dbReference type="ARBA" id="ARBA00040194"/>
    </source>
</evidence>
<evidence type="ECO:0000313" key="7">
    <source>
        <dbReference type="Proteomes" id="UP000318616"/>
    </source>
</evidence>